<name>A0ACC2N3X4_9HYME</name>
<accession>A0ACC2N3X4</accession>
<proteinExistence type="predicted"/>
<dbReference type="Proteomes" id="UP001239111">
    <property type="component" value="Chromosome 4"/>
</dbReference>
<sequence length="1078" mass="124083">MVKVVMKLLTTTKMSPPNLVHDTAEESLAVNSDELQASINNEDPPGEVVQNPNGDRQNRPLNPIENIPSDPNQTTQGAVNRRPRPPKLTGLIQYMENVTEGKKILDSYKTNGRLKSTVRSELVRLIGKREENRAFKNIKAGEKLKKWDISHDRLETYAQEIEYEFDGEYAGTYFVAPRKEKGEHVRASGKLDAHFGYRKGELRKRGHLKEDNLPPPVVIQITATLEMKLAWLEINYKPEKTLLEYFNDTEPYRRQLLLVHKIEVHEYLKKFLGLRKTETAKKLWPVVRNCIYEELKSRQIKDLQDLVKLELITTEKLSEDETSCTILYLLALIIEPKRPGRKRKSKNNEPEQVAPVKRLSLSERRDSFIHVILTITDLESSIVKLKNDSSANKLSFQPTLVAIGPPHNPQSYKVILNDMVFNFNTLLEALDFTFQLFYTLDCKYPEGSSILWQFIQHSLYGILVPESTLSHLMRVLLGRIANFEANLAQANSDINAQTNNDINNGNEQNGAVEVKHLSRSHASSQVFSQRVPKIPTNDVVFNRLEPKKPRTEVPLDNGLQPQIHVSINDDLDHGCFSEDEYNCESDDSDSSDDFYEDDSDYFSSDDFGDASVFERKSDECAADSEGKLYMYSCIPRKTVTNVINDSSDLFDESLDIISEEIDQTSKTRNFDSNTISVVKEILNNHKNRLKKFKTERKCFRYFKNCDTFIYPESYTIGERQDYRKKDGEMSLVHIPYKTNRGCTLRNPDNYAELLTKNNPQESGLDGECVWNELDNFHATVNIGEDVMHDWYEGICRYDVATALYDFIYVQRAFTLKDLNPRIRSFYYGPKESTNKAPEILEHQLKNKCLIMTSAEMHCLVTRLPMIIGLIVPEGNEVLYSLIQMKRIIDIISSKVVQPETHKQLKVLISEYLESKRELFKGEKDKPKHHLGLHGPSSMERFGPLTKISALRFEAKNQEGKTISRTAKARVNVCRTIAMRHQLMFNYRLRMKKPYPHFETAEKKCVRLSKLNNVSEFVALLPLPNDCLCCREDFLRERLVTLNHCFDSKGLRYHNGSNAVMEVRVREPDQCYCSKCGSS</sequence>
<evidence type="ECO:0000313" key="1">
    <source>
        <dbReference type="EMBL" id="KAJ8665870.1"/>
    </source>
</evidence>
<reference evidence="1" key="1">
    <citation type="submission" date="2023-04" db="EMBL/GenBank/DDBJ databases">
        <title>A chromosome-level genome assembly of the parasitoid wasp Eretmocerus hayati.</title>
        <authorList>
            <person name="Zhong Y."/>
            <person name="Liu S."/>
            <person name="Liu Y."/>
        </authorList>
    </citation>
    <scope>NUCLEOTIDE SEQUENCE</scope>
    <source>
        <strain evidence="1">ZJU_SS_LIU_2023</strain>
    </source>
</reference>
<evidence type="ECO:0000313" key="2">
    <source>
        <dbReference type="Proteomes" id="UP001239111"/>
    </source>
</evidence>
<organism evidence="1 2">
    <name type="scientific">Eretmocerus hayati</name>
    <dbReference type="NCBI Taxonomy" id="131215"/>
    <lineage>
        <taxon>Eukaryota</taxon>
        <taxon>Metazoa</taxon>
        <taxon>Ecdysozoa</taxon>
        <taxon>Arthropoda</taxon>
        <taxon>Hexapoda</taxon>
        <taxon>Insecta</taxon>
        <taxon>Pterygota</taxon>
        <taxon>Neoptera</taxon>
        <taxon>Endopterygota</taxon>
        <taxon>Hymenoptera</taxon>
        <taxon>Apocrita</taxon>
        <taxon>Proctotrupomorpha</taxon>
        <taxon>Chalcidoidea</taxon>
        <taxon>Aphelinidae</taxon>
        <taxon>Aphelininae</taxon>
        <taxon>Eretmocerus</taxon>
    </lineage>
</organism>
<gene>
    <name evidence="1" type="ORF">QAD02_007532</name>
</gene>
<protein>
    <submittedName>
        <fullName evidence="1">Uncharacterized protein</fullName>
    </submittedName>
</protein>
<dbReference type="EMBL" id="CM056744">
    <property type="protein sequence ID" value="KAJ8665870.1"/>
    <property type="molecule type" value="Genomic_DNA"/>
</dbReference>
<comment type="caution">
    <text evidence="1">The sequence shown here is derived from an EMBL/GenBank/DDBJ whole genome shotgun (WGS) entry which is preliminary data.</text>
</comment>
<keyword evidence="2" id="KW-1185">Reference proteome</keyword>